<keyword evidence="1" id="KW-0812">Transmembrane</keyword>
<proteinExistence type="predicted"/>
<dbReference type="AlphaFoldDB" id="A0A7C1FN06"/>
<accession>A0A7C1FN06</accession>
<gene>
    <name evidence="2" type="ORF">ENQ20_04610</name>
</gene>
<keyword evidence="1" id="KW-1133">Transmembrane helix</keyword>
<evidence type="ECO:0000313" key="2">
    <source>
        <dbReference type="EMBL" id="HDX30758.1"/>
    </source>
</evidence>
<comment type="caution">
    <text evidence="2">The sequence shown here is derived from an EMBL/GenBank/DDBJ whole genome shotgun (WGS) entry which is preliminary data.</text>
</comment>
<name>A0A7C1FN06_9CHLR</name>
<organism evidence="2">
    <name type="scientific">Caldilinea aerophila</name>
    <dbReference type="NCBI Taxonomy" id="133453"/>
    <lineage>
        <taxon>Bacteria</taxon>
        <taxon>Bacillati</taxon>
        <taxon>Chloroflexota</taxon>
        <taxon>Caldilineae</taxon>
        <taxon>Caldilineales</taxon>
        <taxon>Caldilineaceae</taxon>
        <taxon>Caldilinea</taxon>
    </lineage>
</organism>
<evidence type="ECO:0000256" key="1">
    <source>
        <dbReference type="SAM" id="Phobius"/>
    </source>
</evidence>
<keyword evidence="1" id="KW-0472">Membrane</keyword>
<reference evidence="2" key="1">
    <citation type="journal article" date="2020" name="mSystems">
        <title>Genome- and Community-Level Interaction Insights into Carbon Utilization and Element Cycling Functions of Hydrothermarchaeota in Hydrothermal Sediment.</title>
        <authorList>
            <person name="Zhou Z."/>
            <person name="Liu Y."/>
            <person name="Xu W."/>
            <person name="Pan J."/>
            <person name="Luo Z.H."/>
            <person name="Li M."/>
        </authorList>
    </citation>
    <scope>NUCLEOTIDE SEQUENCE [LARGE SCALE GENOMIC DNA]</scope>
    <source>
        <strain evidence="2">SpSt-289</strain>
    </source>
</reference>
<dbReference type="EMBL" id="DSMG01000053">
    <property type="protein sequence ID" value="HDX30758.1"/>
    <property type="molecule type" value="Genomic_DNA"/>
</dbReference>
<feature type="transmembrane region" description="Helical" evidence="1">
    <location>
        <begin position="31"/>
        <end position="53"/>
    </location>
</feature>
<protein>
    <submittedName>
        <fullName evidence="2">Uncharacterized protein</fullName>
    </submittedName>
</protein>
<sequence length="114" mass="12881">MGQTRAGDAFILAILLVETGWLKAAHRLPMAAWYAVSATQWLLTAIFVVIYEVRRALHLDEVRDISFVLATGRPRPLAHGTFQHLLRNIPAEAAERFYQTTAEQEVQGELHPFI</sequence>